<dbReference type="AlphaFoldDB" id="A0A2V1D7S9"/>
<keyword evidence="2" id="KW-1185">Reference proteome</keyword>
<sequence>MTQISNITPLREDFKSASPDAKQQLFNLIRLVYKFCEPEHQSLRKANILPDETEDFENRVLSADQKIQRQGVVLLNRLFVLSGVSCEAIAEPDHSFSPNENLEVLIEIFRMKDWTYLGMGMTKLSGESWSKLVSCLGWVWEHRFPYVPPMLARLLSNLPCEQLYALYEEFSAYNVPLNVGDTRHESSIKILISLWPCRKHDLAEYAMCYPAVEWMHDLCKKISSFNAETRCMMLMAASSMLSALIAVLRPANKHLDFHRYRAQWIDPFASRFRISFDCCEYHVWVQMEIEIRKELRKVVESCSETLLGIVDRFLLFKSFIEESENHGEAYERHSDGLQETGVSISVEVQEEEEEACIEVEEERRQPVGPTEEAYVAIVRKLDPVLDGREVKTMEIIIHMLPLPPSFKLVAFFKKSSFPTVRHGWISMVKQEDGRLTTNKRAPERVLSRHRLQDGKRLNAPEKFDEGIGGGIEMSDQGVSLLGRLFTQPEVWDEVENTTHLMQMFHKEICPIVPQKASPNPTSVEPLGGRFPLVMDLLGCNLTDIRLFPSLTSASLAYRFALLPCQHVHDLLKEIEICLQCLQCFQPPDLEKSIRDEAATIIIMHRHPAVRLHDYALSPDNTRWYYDYLCRIEYDRYTPQPPPMKAFSIPFLVGLSMLRALQHTRPVKEQGDVWCQQHFHPRYLFGRVRWTAPLARLCGGVTVEHCCEEGFWDCLYQMVGLRLKEILWELNPYDDSAQIKLINHVIPFQSSSFE</sequence>
<accession>A0A2V1D7S9</accession>
<organism evidence="1 2">
    <name type="scientific">Periconia macrospinosa</name>
    <dbReference type="NCBI Taxonomy" id="97972"/>
    <lineage>
        <taxon>Eukaryota</taxon>
        <taxon>Fungi</taxon>
        <taxon>Dikarya</taxon>
        <taxon>Ascomycota</taxon>
        <taxon>Pezizomycotina</taxon>
        <taxon>Dothideomycetes</taxon>
        <taxon>Pleosporomycetidae</taxon>
        <taxon>Pleosporales</taxon>
        <taxon>Massarineae</taxon>
        <taxon>Periconiaceae</taxon>
        <taxon>Periconia</taxon>
    </lineage>
</organism>
<protein>
    <submittedName>
        <fullName evidence="1">Uncharacterized protein</fullName>
    </submittedName>
</protein>
<name>A0A2V1D7S9_9PLEO</name>
<evidence type="ECO:0000313" key="2">
    <source>
        <dbReference type="Proteomes" id="UP000244855"/>
    </source>
</evidence>
<dbReference type="OrthoDB" id="10576097at2759"/>
<dbReference type="EMBL" id="KZ805550">
    <property type="protein sequence ID" value="PVH94108.1"/>
    <property type="molecule type" value="Genomic_DNA"/>
</dbReference>
<dbReference type="Proteomes" id="UP000244855">
    <property type="component" value="Unassembled WGS sequence"/>
</dbReference>
<gene>
    <name evidence="1" type="ORF">DM02DRAFT_694074</name>
</gene>
<proteinExistence type="predicted"/>
<evidence type="ECO:0000313" key="1">
    <source>
        <dbReference type="EMBL" id="PVH94108.1"/>
    </source>
</evidence>
<reference evidence="1 2" key="1">
    <citation type="journal article" date="2018" name="Sci. Rep.">
        <title>Comparative genomics provides insights into the lifestyle and reveals functional heterogeneity of dark septate endophytic fungi.</title>
        <authorList>
            <person name="Knapp D.G."/>
            <person name="Nemeth J.B."/>
            <person name="Barry K."/>
            <person name="Hainaut M."/>
            <person name="Henrissat B."/>
            <person name="Johnson J."/>
            <person name="Kuo A."/>
            <person name="Lim J.H.P."/>
            <person name="Lipzen A."/>
            <person name="Nolan M."/>
            <person name="Ohm R.A."/>
            <person name="Tamas L."/>
            <person name="Grigoriev I.V."/>
            <person name="Spatafora J.W."/>
            <person name="Nagy L.G."/>
            <person name="Kovacs G.M."/>
        </authorList>
    </citation>
    <scope>NUCLEOTIDE SEQUENCE [LARGE SCALE GENOMIC DNA]</scope>
    <source>
        <strain evidence="1 2">DSE2036</strain>
    </source>
</reference>